<name>A0A1H4Y2U4_9PSEU</name>
<evidence type="ECO:0000256" key="2">
    <source>
        <dbReference type="ARBA" id="ARBA00023239"/>
    </source>
</evidence>
<proteinExistence type="inferred from homology"/>
<evidence type="ECO:0000256" key="4">
    <source>
        <dbReference type="PIRSR" id="PIRSR001365-1"/>
    </source>
</evidence>
<dbReference type="Gene3D" id="3.20.20.70">
    <property type="entry name" value="Aldolase class I"/>
    <property type="match status" value="1"/>
</dbReference>
<dbReference type="GO" id="GO:0008840">
    <property type="term" value="F:4-hydroxy-tetrahydrodipicolinate synthase activity"/>
    <property type="evidence" value="ECO:0007669"/>
    <property type="project" value="TreeGrafter"/>
</dbReference>
<dbReference type="PIRSF" id="PIRSF001365">
    <property type="entry name" value="DHDPS"/>
    <property type="match status" value="1"/>
</dbReference>
<dbReference type="OrthoDB" id="9778880at2"/>
<dbReference type="SUPFAM" id="SSF51569">
    <property type="entry name" value="Aldolase"/>
    <property type="match status" value="1"/>
</dbReference>
<evidence type="ECO:0000313" key="6">
    <source>
        <dbReference type="Proteomes" id="UP000199622"/>
    </source>
</evidence>
<dbReference type="SMART" id="SM01130">
    <property type="entry name" value="DHDPS"/>
    <property type="match status" value="1"/>
</dbReference>
<comment type="similarity">
    <text evidence="1 3">Belongs to the DapA family.</text>
</comment>
<evidence type="ECO:0000313" key="5">
    <source>
        <dbReference type="EMBL" id="SED12223.1"/>
    </source>
</evidence>
<dbReference type="PANTHER" id="PTHR12128:SF66">
    <property type="entry name" value="4-HYDROXY-2-OXOGLUTARATE ALDOLASE, MITOCHONDRIAL"/>
    <property type="match status" value="1"/>
</dbReference>
<gene>
    <name evidence="5" type="ORF">SAMN04489727_6511</name>
</gene>
<evidence type="ECO:0000256" key="1">
    <source>
        <dbReference type="ARBA" id="ARBA00007592"/>
    </source>
</evidence>
<dbReference type="AlphaFoldDB" id="A0A1H4Y2U4"/>
<dbReference type="PANTHER" id="PTHR12128">
    <property type="entry name" value="DIHYDRODIPICOLINATE SYNTHASE"/>
    <property type="match status" value="1"/>
</dbReference>
<feature type="active site" description="Schiff-base intermediate with substrate" evidence="4">
    <location>
        <position position="180"/>
    </location>
</feature>
<dbReference type="STRING" id="208445.SAMN04489727_6511"/>
<reference evidence="6" key="1">
    <citation type="submission" date="2016-10" db="EMBL/GenBank/DDBJ databases">
        <authorList>
            <person name="Varghese N."/>
            <person name="Submissions S."/>
        </authorList>
    </citation>
    <scope>NUCLEOTIDE SEQUENCE [LARGE SCALE GENOMIC DNA]</scope>
    <source>
        <strain evidence="6">DSM 44544</strain>
    </source>
</reference>
<dbReference type="EMBL" id="FNSO01000004">
    <property type="protein sequence ID" value="SED12223.1"/>
    <property type="molecule type" value="Genomic_DNA"/>
</dbReference>
<dbReference type="PRINTS" id="PR00146">
    <property type="entry name" value="DHPICSNTHASE"/>
</dbReference>
<dbReference type="RefSeq" id="WP_091314494.1">
    <property type="nucleotide sequence ID" value="NZ_FNSO01000004.1"/>
</dbReference>
<dbReference type="InterPro" id="IPR002220">
    <property type="entry name" value="DapA-like"/>
</dbReference>
<protein>
    <submittedName>
        <fullName evidence="5">Dihydrodipicolinate synthase/N-acetylneuraminate lyase</fullName>
    </submittedName>
</protein>
<dbReference type="InterPro" id="IPR013785">
    <property type="entry name" value="Aldolase_TIM"/>
</dbReference>
<sequence length="344" mass="37104">MTKLRDRLTAADIRGAWAIIPTPATDDASDWRASNTVDVDETARAVDALVEAGIDGILSLGTLGETATLTWDEKRTFITTMVEAAAGRVPVFAGTSSLSTRETIRQTREASDLGVDGTMIGPPMWNRPDTATAAQFFRDVAEAVPEISICVYANPGVFKFGFSPTFWAQVADIPQVVMAKTAGAATYLRDLEASAGRIRLMPIDAEFYSAARIDPDSAVAFWSSSASCGPAPAIALRERVAEAKRTGDWTLARRLNDQIGAAVLPTIAYGDMDTFQTHNIALEKGRMNVAGFLRAGPHRPPHHLVPDHIAELGRLGGEAWAALQEEYQEYAASVTRAEVRIGDR</sequence>
<organism evidence="5 6">
    <name type="scientific">Amycolatopsis tolypomycina</name>
    <dbReference type="NCBI Taxonomy" id="208445"/>
    <lineage>
        <taxon>Bacteria</taxon>
        <taxon>Bacillati</taxon>
        <taxon>Actinomycetota</taxon>
        <taxon>Actinomycetes</taxon>
        <taxon>Pseudonocardiales</taxon>
        <taxon>Pseudonocardiaceae</taxon>
        <taxon>Amycolatopsis</taxon>
    </lineage>
</organism>
<dbReference type="Pfam" id="PF00701">
    <property type="entry name" value="DHDPS"/>
    <property type="match status" value="1"/>
</dbReference>
<keyword evidence="2 3" id="KW-0456">Lyase</keyword>
<dbReference type="Proteomes" id="UP000199622">
    <property type="component" value="Unassembled WGS sequence"/>
</dbReference>
<feature type="active site" description="Proton donor/acceptor" evidence="4">
    <location>
        <position position="152"/>
    </location>
</feature>
<accession>A0A1H4Y2U4</accession>
<keyword evidence="6" id="KW-1185">Reference proteome</keyword>
<evidence type="ECO:0000256" key="3">
    <source>
        <dbReference type="PIRNR" id="PIRNR001365"/>
    </source>
</evidence>